<accession>A0A0N4WBZ4</accession>
<dbReference type="OrthoDB" id="5859664at2759"/>
<dbReference type="AlphaFoldDB" id="A0A0N4WBZ4"/>
<reference evidence="1 2" key="2">
    <citation type="submission" date="2018-11" db="EMBL/GenBank/DDBJ databases">
        <authorList>
            <consortium name="Pathogen Informatics"/>
        </authorList>
    </citation>
    <scope>NUCLEOTIDE SEQUENCE [LARGE SCALE GENOMIC DNA]</scope>
    <source>
        <strain evidence="1 2">MHpl1</strain>
    </source>
</reference>
<keyword evidence="2" id="KW-1185">Reference proteome</keyword>
<evidence type="ECO:0000313" key="3">
    <source>
        <dbReference type="WBParaSite" id="HPLM_0000799701-mRNA-1"/>
    </source>
</evidence>
<dbReference type="WBParaSite" id="HPLM_0000799701-mRNA-1">
    <property type="protein sequence ID" value="HPLM_0000799701-mRNA-1"/>
    <property type="gene ID" value="HPLM_0000799701"/>
</dbReference>
<reference evidence="3" key="1">
    <citation type="submission" date="2017-02" db="UniProtKB">
        <authorList>
            <consortium name="WormBaseParasite"/>
        </authorList>
    </citation>
    <scope>IDENTIFICATION</scope>
</reference>
<gene>
    <name evidence="1" type="ORF">HPLM_LOCUS7989</name>
</gene>
<evidence type="ECO:0000313" key="1">
    <source>
        <dbReference type="EMBL" id="VDO33551.1"/>
    </source>
</evidence>
<evidence type="ECO:0000313" key="2">
    <source>
        <dbReference type="Proteomes" id="UP000268014"/>
    </source>
</evidence>
<sequence length="249" mass="27707">MTRSICRYSWMATVESYGTTEPDFDPINVGPVEALLRQSTTATHRAVNAIRAAEEAKESLHNAISSLTTSFDSTIQKSLALIDRLDESVYSGRIDNAQKRAKIEKQANAIVQQAYSNPIENADLRLFERTVDVLRKIRWDKGKAMTWGRVLVPSSKHSLKTKPYQHQSNGLGRANPSFLVSEKRTFSSTSLLRVKGGRVIDKTLASEGTGKRICAVLAGSNKHGHWRGMWTYVRPRMPAANCAAKFVTI</sequence>
<organism evidence="3">
    <name type="scientific">Haemonchus placei</name>
    <name type="common">Barber's pole worm</name>
    <dbReference type="NCBI Taxonomy" id="6290"/>
    <lineage>
        <taxon>Eukaryota</taxon>
        <taxon>Metazoa</taxon>
        <taxon>Ecdysozoa</taxon>
        <taxon>Nematoda</taxon>
        <taxon>Chromadorea</taxon>
        <taxon>Rhabditida</taxon>
        <taxon>Rhabditina</taxon>
        <taxon>Rhabditomorpha</taxon>
        <taxon>Strongyloidea</taxon>
        <taxon>Trichostrongylidae</taxon>
        <taxon>Haemonchus</taxon>
    </lineage>
</organism>
<proteinExistence type="predicted"/>
<name>A0A0N4WBZ4_HAEPC</name>
<dbReference type="Proteomes" id="UP000268014">
    <property type="component" value="Unassembled WGS sequence"/>
</dbReference>
<dbReference type="EMBL" id="UZAF01016763">
    <property type="protein sequence ID" value="VDO33551.1"/>
    <property type="molecule type" value="Genomic_DNA"/>
</dbReference>
<protein>
    <submittedName>
        <fullName evidence="3">Mediator of RNA polymerase II transcription subunit 4</fullName>
    </submittedName>
</protein>